<dbReference type="EMBL" id="KV425895">
    <property type="protein sequence ID" value="KZW01234.1"/>
    <property type="molecule type" value="Genomic_DNA"/>
</dbReference>
<keyword evidence="2" id="KW-1185">Reference proteome</keyword>
<dbReference type="AlphaFoldDB" id="A0A165NUC7"/>
<dbReference type="OrthoDB" id="21502at2759"/>
<protein>
    <submittedName>
        <fullName evidence="1">Uncharacterized protein</fullName>
    </submittedName>
</protein>
<accession>A0A165NUC7</accession>
<name>A0A165NUC7_EXIGL</name>
<dbReference type="Proteomes" id="UP000077266">
    <property type="component" value="Unassembled WGS sequence"/>
</dbReference>
<evidence type="ECO:0000313" key="1">
    <source>
        <dbReference type="EMBL" id="KZW01234.1"/>
    </source>
</evidence>
<dbReference type="InterPro" id="IPR023213">
    <property type="entry name" value="CAT-like_dom_sf"/>
</dbReference>
<gene>
    <name evidence="1" type="ORF">EXIGLDRAFT_760993</name>
</gene>
<sequence>MSGSDTILFPLSSIDQAGVETSASVFGYVLAEAIDTEALRLAAFRVIEKWRLLAGTVEWANKTYNIRVPLGPISHDRLRFTTSSATVPLGITYPTLADDSAAVLNRPPLTCFRHKDTPNSLSGHAKNAHPIISIHVSVFVDFTCVGISCSHGVLDGTGQGMFVRFLDDELHGRPWSPPSFSPANLMQKVIEDLNTGNPLFAEEPAMLANLKREFPPLGAGSLAAFAGKVGYEYFWHKAEDRGIFLGRNVVEKIVADAKRQNASHGRMSISTADILIAWVVKTIYEEEELYEKQQVALVSALSIRSTLAKVDKGIESWPHNAVTPCCSALTTQAAIKNGHVADLAYLHREAVDGVRTVPYMQSWIRHISTQGRPSVPARRRGVDVWTFTNQVLARPTEIDFGVPIAGFFYFFCPLQIDHTTVVNKLNGGYMLNAMLRAKRWEAIERAVQRLQVEHAEKA</sequence>
<evidence type="ECO:0000313" key="2">
    <source>
        <dbReference type="Proteomes" id="UP000077266"/>
    </source>
</evidence>
<reference evidence="1 2" key="1">
    <citation type="journal article" date="2016" name="Mol. Biol. Evol.">
        <title>Comparative Genomics of Early-Diverging Mushroom-Forming Fungi Provides Insights into the Origins of Lignocellulose Decay Capabilities.</title>
        <authorList>
            <person name="Nagy L.G."/>
            <person name="Riley R."/>
            <person name="Tritt A."/>
            <person name="Adam C."/>
            <person name="Daum C."/>
            <person name="Floudas D."/>
            <person name="Sun H."/>
            <person name="Yadav J.S."/>
            <person name="Pangilinan J."/>
            <person name="Larsson K.H."/>
            <person name="Matsuura K."/>
            <person name="Barry K."/>
            <person name="Labutti K."/>
            <person name="Kuo R."/>
            <person name="Ohm R.A."/>
            <person name="Bhattacharya S.S."/>
            <person name="Shirouzu T."/>
            <person name="Yoshinaga Y."/>
            <person name="Martin F.M."/>
            <person name="Grigoriev I.V."/>
            <person name="Hibbett D.S."/>
        </authorList>
    </citation>
    <scope>NUCLEOTIDE SEQUENCE [LARGE SCALE GENOMIC DNA]</scope>
    <source>
        <strain evidence="1 2">HHB12029</strain>
    </source>
</reference>
<dbReference type="Gene3D" id="3.30.559.10">
    <property type="entry name" value="Chloramphenicol acetyltransferase-like domain"/>
    <property type="match status" value="2"/>
</dbReference>
<organism evidence="1 2">
    <name type="scientific">Exidia glandulosa HHB12029</name>
    <dbReference type="NCBI Taxonomy" id="1314781"/>
    <lineage>
        <taxon>Eukaryota</taxon>
        <taxon>Fungi</taxon>
        <taxon>Dikarya</taxon>
        <taxon>Basidiomycota</taxon>
        <taxon>Agaricomycotina</taxon>
        <taxon>Agaricomycetes</taxon>
        <taxon>Auriculariales</taxon>
        <taxon>Exidiaceae</taxon>
        <taxon>Exidia</taxon>
    </lineage>
</organism>
<dbReference type="InParanoid" id="A0A165NUC7"/>
<dbReference type="STRING" id="1314781.A0A165NUC7"/>
<proteinExistence type="predicted"/>